<evidence type="ECO:0000313" key="8">
    <source>
        <dbReference type="Proteomes" id="UP001328107"/>
    </source>
</evidence>
<dbReference type="Proteomes" id="UP001328107">
    <property type="component" value="Unassembled WGS sequence"/>
</dbReference>
<dbReference type="PANTHER" id="PTHR22945">
    <property type="entry name" value="SERPENTINE RECEPTOR, CLASS D DELTA"/>
    <property type="match status" value="1"/>
</dbReference>
<feature type="transmembrane region" description="Helical" evidence="6">
    <location>
        <begin position="196"/>
        <end position="215"/>
    </location>
</feature>
<evidence type="ECO:0008006" key="9">
    <source>
        <dbReference type="Google" id="ProtNLM"/>
    </source>
</evidence>
<gene>
    <name evidence="7" type="ORF">PMAYCL1PPCAC_14821</name>
</gene>
<evidence type="ECO:0000256" key="5">
    <source>
        <dbReference type="ARBA" id="ARBA00023136"/>
    </source>
</evidence>
<keyword evidence="8" id="KW-1185">Reference proteome</keyword>
<dbReference type="Pfam" id="PF10317">
    <property type="entry name" value="7TM_GPCR_Srd"/>
    <property type="match status" value="1"/>
</dbReference>
<feature type="non-terminal residue" evidence="7">
    <location>
        <position position="232"/>
    </location>
</feature>
<feature type="transmembrane region" description="Helical" evidence="6">
    <location>
        <begin position="121"/>
        <end position="141"/>
    </location>
</feature>
<evidence type="ECO:0000256" key="3">
    <source>
        <dbReference type="ARBA" id="ARBA00022692"/>
    </source>
</evidence>
<dbReference type="GO" id="GO:0016020">
    <property type="term" value="C:membrane"/>
    <property type="evidence" value="ECO:0007669"/>
    <property type="project" value="UniProtKB-SubCell"/>
</dbReference>
<dbReference type="EMBL" id="BTRK01000004">
    <property type="protein sequence ID" value="GMR44626.1"/>
    <property type="molecule type" value="Genomic_DNA"/>
</dbReference>
<keyword evidence="3 6" id="KW-0812">Transmembrane</keyword>
<feature type="transmembrane region" description="Helical" evidence="6">
    <location>
        <begin position="71"/>
        <end position="93"/>
    </location>
</feature>
<sequence length="232" mass="26249">MLMKHLGPCTLKNARWCHLFLCTPLPCSCCTSHTCFIALSVLLLLSSFVYRLHELNIATEGTQNERRWWMVFQAAILTLTLLNTIALFFGGTYDLPGFQLEYTFSVLDLTGGPTQNVLPRISILTLLLIYFIGFTAIFLIRRKLFEEIGKLQKSGDRHSHKAIYRSLTAQSLLPLAYMIASVVWLLDVAGIVHSTFLHKLILVLSGIFPLFSPLINLSCIPPYRKFGFSSYI</sequence>
<reference evidence="8" key="1">
    <citation type="submission" date="2022-10" db="EMBL/GenBank/DDBJ databases">
        <title>Genome assembly of Pristionchus species.</title>
        <authorList>
            <person name="Yoshida K."/>
            <person name="Sommer R.J."/>
        </authorList>
    </citation>
    <scope>NUCLEOTIDE SEQUENCE [LARGE SCALE GENOMIC DNA]</scope>
    <source>
        <strain evidence="8">RS5460</strain>
    </source>
</reference>
<feature type="transmembrane region" description="Helical" evidence="6">
    <location>
        <begin position="162"/>
        <end position="184"/>
    </location>
</feature>
<comment type="caution">
    <text evidence="7">The sequence shown here is derived from an EMBL/GenBank/DDBJ whole genome shotgun (WGS) entry which is preliminary data.</text>
</comment>
<dbReference type="InterPro" id="IPR019421">
    <property type="entry name" value="7TM_GPCR_serpentine_rcpt_Srd"/>
</dbReference>
<evidence type="ECO:0000256" key="2">
    <source>
        <dbReference type="ARBA" id="ARBA00009166"/>
    </source>
</evidence>
<proteinExistence type="inferred from homology"/>
<evidence type="ECO:0000256" key="4">
    <source>
        <dbReference type="ARBA" id="ARBA00022989"/>
    </source>
</evidence>
<organism evidence="7 8">
    <name type="scientific">Pristionchus mayeri</name>
    <dbReference type="NCBI Taxonomy" id="1317129"/>
    <lineage>
        <taxon>Eukaryota</taxon>
        <taxon>Metazoa</taxon>
        <taxon>Ecdysozoa</taxon>
        <taxon>Nematoda</taxon>
        <taxon>Chromadorea</taxon>
        <taxon>Rhabditida</taxon>
        <taxon>Rhabditina</taxon>
        <taxon>Diplogasteromorpha</taxon>
        <taxon>Diplogasteroidea</taxon>
        <taxon>Neodiplogasteridae</taxon>
        <taxon>Pristionchus</taxon>
    </lineage>
</organism>
<comment type="subcellular location">
    <subcellularLocation>
        <location evidence="1">Membrane</location>
        <topology evidence="1">Multi-pass membrane protein</topology>
    </subcellularLocation>
</comment>
<dbReference type="PANTHER" id="PTHR22945:SF40">
    <property type="entry name" value="SERPENTINE RECEPTOR, CLASS D (DELTA)-RELATED"/>
    <property type="match status" value="1"/>
</dbReference>
<evidence type="ECO:0000256" key="6">
    <source>
        <dbReference type="SAM" id="Phobius"/>
    </source>
</evidence>
<evidence type="ECO:0000313" key="7">
    <source>
        <dbReference type="EMBL" id="GMR44626.1"/>
    </source>
</evidence>
<feature type="transmembrane region" description="Helical" evidence="6">
    <location>
        <begin position="31"/>
        <end position="50"/>
    </location>
</feature>
<accession>A0AAN5HXX7</accession>
<dbReference type="AlphaFoldDB" id="A0AAN5HXX7"/>
<name>A0AAN5HXX7_9BILA</name>
<evidence type="ECO:0000256" key="1">
    <source>
        <dbReference type="ARBA" id="ARBA00004141"/>
    </source>
</evidence>
<protein>
    <recommendedName>
        <fullName evidence="9">G protein-coupled receptor</fullName>
    </recommendedName>
</protein>
<keyword evidence="4 6" id="KW-1133">Transmembrane helix</keyword>
<comment type="similarity">
    <text evidence="2">Belongs to the nematode receptor-like protein srd family.</text>
</comment>
<dbReference type="InterPro" id="IPR050920">
    <property type="entry name" value="Nematode_rcpt-like_delta"/>
</dbReference>
<keyword evidence="5 6" id="KW-0472">Membrane</keyword>